<sequence length="393" mass="44248">MPSRSDLRRLATLKAELTRRGKEALANYKPFPKAIPWHSALERFRILLGGNRAGKTTIGAVEAAWWATGTHPFQKVPSPCKGLCVENTWSLVGDPMWKKLAEDKGLKTAEKKAAPPILAKRFIESIAWTSKQLSIPSRVTLKNGSTIDFKSGDAGRTAFEGAEYDWVWIDEELADSLVFTEIQRGLVDRGGHLWWTATPLARSRAMLDLHEEANDIGALRKVFESQLSIFDNPYLDEQAVAEFIASIPEEYIQTRVYGDFLILEGLVYGEWNKNAHEISRQEFNDMDSRHPCAIVIDPGYADPCAIGWFRLLPGEQRSAIMYRESYKKRSTVKDTVKMIVRESAGEPLVSAIIDRSSQKKDQSGADSLYQQYQDAFKEFGLKNSLTGNTLRLD</sequence>
<protein>
    <submittedName>
        <fullName evidence="1">Uncharacterized protein</fullName>
    </submittedName>
</protein>
<dbReference type="Gene3D" id="3.40.50.300">
    <property type="entry name" value="P-loop containing nucleotide triphosphate hydrolases"/>
    <property type="match status" value="1"/>
</dbReference>
<reference evidence="1" key="1">
    <citation type="journal article" date="2014" name="Front. Microbiol.">
        <title>High frequency of phylogenetically diverse reductive dehalogenase-homologous genes in deep subseafloor sedimentary metagenomes.</title>
        <authorList>
            <person name="Kawai M."/>
            <person name="Futagami T."/>
            <person name="Toyoda A."/>
            <person name="Takaki Y."/>
            <person name="Nishi S."/>
            <person name="Hori S."/>
            <person name="Arai W."/>
            <person name="Tsubouchi T."/>
            <person name="Morono Y."/>
            <person name="Uchiyama I."/>
            <person name="Ito T."/>
            <person name="Fujiyama A."/>
            <person name="Inagaki F."/>
            <person name="Takami H."/>
        </authorList>
    </citation>
    <scope>NUCLEOTIDE SEQUENCE</scope>
    <source>
        <strain evidence="1">Expedition CK06-06</strain>
    </source>
</reference>
<dbReference type="InterPro" id="IPR027417">
    <property type="entry name" value="P-loop_NTPase"/>
</dbReference>
<dbReference type="EMBL" id="BARS01007119">
    <property type="protein sequence ID" value="GAF78568.1"/>
    <property type="molecule type" value="Genomic_DNA"/>
</dbReference>
<comment type="caution">
    <text evidence="1">The sequence shown here is derived from an EMBL/GenBank/DDBJ whole genome shotgun (WGS) entry which is preliminary data.</text>
</comment>
<accession>X0SBZ0</accession>
<name>X0SBZ0_9ZZZZ</name>
<dbReference type="Pfam" id="PF03237">
    <property type="entry name" value="Terminase_6N"/>
    <property type="match status" value="1"/>
</dbReference>
<proteinExistence type="predicted"/>
<evidence type="ECO:0000313" key="1">
    <source>
        <dbReference type="EMBL" id="GAF78568.1"/>
    </source>
</evidence>
<gene>
    <name evidence="1" type="ORF">S01H1_13770</name>
</gene>
<dbReference type="Gene3D" id="3.30.420.280">
    <property type="match status" value="1"/>
</dbReference>
<organism evidence="1">
    <name type="scientific">marine sediment metagenome</name>
    <dbReference type="NCBI Taxonomy" id="412755"/>
    <lineage>
        <taxon>unclassified sequences</taxon>
        <taxon>metagenomes</taxon>
        <taxon>ecological metagenomes</taxon>
    </lineage>
</organism>
<feature type="non-terminal residue" evidence="1">
    <location>
        <position position="393"/>
    </location>
</feature>
<dbReference type="AlphaFoldDB" id="X0SBZ0"/>